<dbReference type="InterPro" id="IPR023631">
    <property type="entry name" value="Amidase_dom"/>
</dbReference>
<dbReference type="InterPro" id="IPR052739">
    <property type="entry name" value="FAAH2"/>
</dbReference>
<evidence type="ECO:0000256" key="1">
    <source>
        <dbReference type="PIRSR" id="PIRSR001221-1"/>
    </source>
</evidence>
<feature type="domain" description="Amidase" evidence="3">
    <location>
        <begin position="69"/>
        <end position="299"/>
    </location>
</feature>
<feature type="signal peptide" evidence="2">
    <location>
        <begin position="1"/>
        <end position="29"/>
    </location>
</feature>
<protein>
    <recommendedName>
        <fullName evidence="3">Amidase domain-containing protein</fullName>
    </recommendedName>
</protein>
<organism evidence="4 5">
    <name type="scientific">Parthenolecanium corni</name>
    <dbReference type="NCBI Taxonomy" id="536013"/>
    <lineage>
        <taxon>Eukaryota</taxon>
        <taxon>Metazoa</taxon>
        <taxon>Ecdysozoa</taxon>
        <taxon>Arthropoda</taxon>
        <taxon>Hexapoda</taxon>
        <taxon>Insecta</taxon>
        <taxon>Pterygota</taxon>
        <taxon>Neoptera</taxon>
        <taxon>Paraneoptera</taxon>
        <taxon>Hemiptera</taxon>
        <taxon>Sternorrhyncha</taxon>
        <taxon>Coccoidea</taxon>
        <taxon>Coccidae</taxon>
        <taxon>Parthenolecanium</taxon>
    </lineage>
</organism>
<keyword evidence="5" id="KW-1185">Reference proteome</keyword>
<feature type="active site" description="Charge relay system" evidence="1">
    <location>
        <position position="131"/>
    </location>
</feature>
<feature type="chain" id="PRO_5042993018" description="Amidase domain-containing protein" evidence="2">
    <location>
        <begin position="30"/>
        <end position="496"/>
    </location>
</feature>
<accession>A0AAN9TCU1</accession>
<dbReference type="PIRSF" id="PIRSF001221">
    <property type="entry name" value="Amidase_fungi"/>
    <property type="match status" value="1"/>
</dbReference>
<evidence type="ECO:0000313" key="4">
    <source>
        <dbReference type="EMBL" id="KAK7580759.1"/>
    </source>
</evidence>
<feature type="active site" description="Acyl-ester intermediate" evidence="1">
    <location>
        <position position="230"/>
    </location>
</feature>
<dbReference type="PANTHER" id="PTHR43372:SF3">
    <property type="entry name" value="AT07710P-RELATED"/>
    <property type="match status" value="1"/>
</dbReference>
<evidence type="ECO:0000313" key="5">
    <source>
        <dbReference type="Proteomes" id="UP001367676"/>
    </source>
</evidence>
<dbReference type="PANTHER" id="PTHR43372">
    <property type="entry name" value="FATTY-ACID AMIDE HYDROLASE"/>
    <property type="match status" value="1"/>
</dbReference>
<reference evidence="4 5" key="1">
    <citation type="submission" date="2024-03" db="EMBL/GenBank/DDBJ databases">
        <title>Adaptation during the transition from Ophiocordyceps entomopathogen to insect associate is accompanied by gene loss and intensified selection.</title>
        <authorList>
            <person name="Ward C.M."/>
            <person name="Onetto C.A."/>
            <person name="Borneman A.R."/>
        </authorList>
    </citation>
    <scope>NUCLEOTIDE SEQUENCE [LARGE SCALE GENOMIC DNA]</scope>
    <source>
        <strain evidence="4">AWRI1</strain>
        <tissue evidence="4">Single Adult Female</tissue>
    </source>
</reference>
<name>A0AAN9TCU1_9HEMI</name>
<dbReference type="Proteomes" id="UP001367676">
    <property type="component" value="Unassembled WGS sequence"/>
</dbReference>
<evidence type="ECO:0000259" key="3">
    <source>
        <dbReference type="Pfam" id="PF01425"/>
    </source>
</evidence>
<feature type="active site" description="Charge relay system" evidence="1">
    <location>
        <position position="206"/>
    </location>
</feature>
<comment type="caution">
    <text evidence="4">The sequence shown here is derived from an EMBL/GenBank/DDBJ whole genome shotgun (WGS) entry which is preliminary data.</text>
</comment>
<keyword evidence="2" id="KW-0732">Signal</keyword>
<dbReference type="Gene3D" id="3.90.1300.10">
    <property type="entry name" value="Amidase signature (AS) domain"/>
    <property type="match status" value="1"/>
</dbReference>
<dbReference type="GO" id="GO:0012505">
    <property type="term" value="C:endomembrane system"/>
    <property type="evidence" value="ECO:0007669"/>
    <property type="project" value="TreeGrafter"/>
</dbReference>
<dbReference type="EMBL" id="JBBCAQ010000034">
    <property type="protein sequence ID" value="KAK7580759.1"/>
    <property type="molecule type" value="Genomic_DNA"/>
</dbReference>
<gene>
    <name evidence="4" type="ORF">V9T40_001388</name>
</gene>
<sequence length="496" mass="53664">MFVGNVCECAVSLLAPLLFVLALCRQAVATFTTGNNRARRLVPPEDPILLRSANCLARQIRSKKLTSEEVVSAFADRCRLANGLVNAIIDQRFEEALRDARRVDTALRADTDNISALCATKPLLGLAVTVKENCRVKGMKFTDCVRRFEKRRAKRDGAAVRSLVEAGAIPVAVTSTSPYCLYPHTENQLIGATLNPYDPSRSIGGSSGGEAALLTSAASVIGLATDAGGSIVIPCSFASLYGHRSACESLVMADLASVHDEDEDEMATVVGPMCRYVQDIELMLDVLCGSSSNLSDQIARVDVSALTVYYIEQLGCRGSLAADDAVKEKVRAAAQYLGHVHGCRVQPNADLGRFRDRMLVKLMSVLSVIFELNADEATRQEARKVRSTAKKNMRELLSDKAVLLLPAYPHAAFRADCWAFLFEGGATFYAAFAAFFDVSSTVVPAAFDRSRRLPVAIQVVANAREDRLCIAVAKKLDRLFGGWQPPPYTTTASAIA</sequence>
<dbReference type="InterPro" id="IPR036928">
    <property type="entry name" value="AS_sf"/>
</dbReference>
<proteinExistence type="predicted"/>
<dbReference type="Pfam" id="PF01425">
    <property type="entry name" value="Amidase"/>
    <property type="match status" value="1"/>
</dbReference>
<evidence type="ECO:0000256" key="2">
    <source>
        <dbReference type="SAM" id="SignalP"/>
    </source>
</evidence>
<dbReference type="AlphaFoldDB" id="A0AAN9TCU1"/>
<dbReference type="SUPFAM" id="SSF75304">
    <property type="entry name" value="Amidase signature (AS) enzymes"/>
    <property type="match status" value="1"/>
</dbReference>